<keyword evidence="6" id="KW-1185">Reference proteome</keyword>
<keyword evidence="2" id="KW-0677">Repeat</keyword>
<evidence type="ECO:0000259" key="3">
    <source>
        <dbReference type="Pfam" id="PF23598"/>
    </source>
</evidence>
<dbReference type="PANTHER" id="PTHR48051:SF1">
    <property type="entry name" value="RAS SUPPRESSOR PROTEIN 1"/>
    <property type="match status" value="1"/>
</dbReference>
<dbReference type="GO" id="GO:0005737">
    <property type="term" value="C:cytoplasm"/>
    <property type="evidence" value="ECO:0007669"/>
    <property type="project" value="TreeGrafter"/>
</dbReference>
<dbReference type="AlphaFoldDB" id="A0A2M9ZKK0"/>
<reference evidence="6 7" key="1">
    <citation type="submission" date="2017-07" db="EMBL/GenBank/DDBJ databases">
        <title>Leptospira spp. isolated from tropical soils.</title>
        <authorList>
            <person name="Thibeaux R."/>
            <person name="Iraola G."/>
            <person name="Ferres I."/>
            <person name="Bierque E."/>
            <person name="Girault D."/>
            <person name="Soupe-Gilbert M.-E."/>
            <person name="Picardeau M."/>
            <person name="Goarant C."/>
        </authorList>
    </citation>
    <scope>NUCLEOTIDE SEQUENCE [LARGE SCALE GENOMIC DNA]</scope>
    <source>
        <strain evidence="5 7">FH1-B-B1</strain>
        <strain evidence="4 6">FH1-B-C1</strain>
    </source>
</reference>
<organism evidence="5 7">
    <name type="scientific">Leptospira perolatii</name>
    <dbReference type="NCBI Taxonomy" id="2023191"/>
    <lineage>
        <taxon>Bacteria</taxon>
        <taxon>Pseudomonadati</taxon>
        <taxon>Spirochaetota</taxon>
        <taxon>Spirochaetia</taxon>
        <taxon>Leptospirales</taxon>
        <taxon>Leptospiraceae</taxon>
        <taxon>Leptospira</taxon>
    </lineage>
</organism>
<dbReference type="InterPro" id="IPR050216">
    <property type="entry name" value="LRR_domain-containing"/>
</dbReference>
<keyword evidence="1" id="KW-0433">Leucine-rich repeat</keyword>
<feature type="domain" description="Disease resistance R13L4/SHOC-2-like LRR" evidence="3">
    <location>
        <begin position="77"/>
        <end position="207"/>
    </location>
</feature>
<dbReference type="InterPro" id="IPR055414">
    <property type="entry name" value="LRR_R13L4/SHOC2-like"/>
</dbReference>
<evidence type="ECO:0000313" key="7">
    <source>
        <dbReference type="Proteomes" id="UP000231990"/>
    </source>
</evidence>
<dbReference type="SMART" id="SM00364">
    <property type="entry name" value="LRR_BAC"/>
    <property type="match status" value="3"/>
</dbReference>
<evidence type="ECO:0000256" key="1">
    <source>
        <dbReference type="ARBA" id="ARBA00022614"/>
    </source>
</evidence>
<gene>
    <name evidence="4" type="ORF">CH360_11435</name>
    <name evidence="5" type="ORF">CH373_13870</name>
</gene>
<proteinExistence type="predicted"/>
<name>A0A2M9ZKK0_9LEPT</name>
<dbReference type="InterPro" id="IPR001611">
    <property type="entry name" value="Leu-rich_rpt"/>
</dbReference>
<evidence type="ECO:0000256" key="2">
    <source>
        <dbReference type="ARBA" id="ARBA00022737"/>
    </source>
</evidence>
<evidence type="ECO:0000313" key="6">
    <source>
        <dbReference type="Proteomes" id="UP000231962"/>
    </source>
</evidence>
<sequence>MKILRYTLILSILASGSFCKKSAEEILSEAEKNPQNIERLDLGMKKLGKIPDSLHRFKNLKWLDVRMNGLNSLPESIDSWSQLEYLNIYGNEITSLPDNIKNLKNLKVFFGGNNKFPAIPETLKELPQLEALYLDQNKISLTESDIENVLGMQKLEILDLSRNFDLKSFPKNIDQLADHPRLRLLILKGSGLKGSEVKKAKDSLSKIRIEF</sequence>
<accession>A0A2M9ZKK0</accession>
<dbReference type="Proteomes" id="UP000231962">
    <property type="component" value="Unassembled WGS sequence"/>
</dbReference>
<dbReference type="SUPFAM" id="SSF52058">
    <property type="entry name" value="L domain-like"/>
    <property type="match status" value="1"/>
</dbReference>
<dbReference type="EMBL" id="NPDZ01000009">
    <property type="protein sequence ID" value="PJZ72494.1"/>
    <property type="molecule type" value="Genomic_DNA"/>
</dbReference>
<dbReference type="RefSeq" id="WP_100714173.1">
    <property type="nucleotide sequence ID" value="NZ_NPDY01000010.1"/>
</dbReference>
<dbReference type="Proteomes" id="UP000231990">
    <property type="component" value="Unassembled WGS sequence"/>
</dbReference>
<dbReference type="InterPro" id="IPR032675">
    <property type="entry name" value="LRR_dom_sf"/>
</dbReference>
<protein>
    <recommendedName>
        <fullName evidence="3">Disease resistance R13L4/SHOC-2-like LRR domain-containing protein</fullName>
    </recommendedName>
</protein>
<dbReference type="PROSITE" id="PS51450">
    <property type="entry name" value="LRR"/>
    <property type="match status" value="1"/>
</dbReference>
<evidence type="ECO:0000313" key="4">
    <source>
        <dbReference type="EMBL" id="PJZ69359.1"/>
    </source>
</evidence>
<evidence type="ECO:0000313" key="5">
    <source>
        <dbReference type="EMBL" id="PJZ72494.1"/>
    </source>
</evidence>
<dbReference type="OrthoDB" id="343917at2"/>
<dbReference type="EMBL" id="NPDY01000010">
    <property type="protein sequence ID" value="PJZ69359.1"/>
    <property type="molecule type" value="Genomic_DNA"/>
</dbReference>
<dbReference type="PANTHER" id="PTHR48051">
    <property type="match status" value="1"/>
</dbReference>
<dbReference type="Pfam" id="PF23598">
    <property type="entry name" value="LRR_14"/>
    <property type="match status" value="1"/>
</dbReference>
<dbReference type="Gene3D" id="3.80.10.10">
    <property type="entry name" value="Ribonuclease Inhibitor"/>
    <property type="match status" value="1"/>
</dbReference>
<comment type="caution">
    <text evidence="5">The sequence shown here is derived from an EMBL/GenBank/DDBJ whole genome shotgun (WGS) entry which is preliminary data.</text>
</comment>